<dbReference type="InterPro" id="IPR020846">
    <property type="entry name" value="MFS_dom"/>
</dbReference>
<dbReference type="CDD" id="cd17502">
    <property type="entry name" value="MFS_Azr1_MDR_like"/>
    <property type="match status" value="1"/>
</dbReference>
<feature type="transmembrane region" description="Helical" evidence="7">
    <location>
        <begin position="169"/>
        <end position="188"/>
    </location>
</feature>
<feature type="transmembrane region" description="Helical" evidence="7">
    <location>
        <begin position="200"/>
        <end position="220"/>
    </location>
</feature>
<dbReference type="FunFam" id="1.20.1720.10:FF:000014">
    <property type="entry name" value="MFS drug transporter, putative"/>
    <property type="match status" value="1"/>
</dbReference>
<evidence type="ECO:0000256" key="3">
    <source>
        <dbReference type="ARBA" id="ARBA00022692"/>
    </source>
</evidence>
<dbReference type="GO" id="GO:0022857">
    <property type="term" value="F:transmembrane transporter activity"/>
    <property type="evidence" value="ECO:0007669"/>
    <property type="project" value="InterPro"/>
</dbReference>
<dbReference type="GO" id="GO:0005886">
    <property type="term" value="C:plasma membrane"/>
    <property type="evidence" value="ECO:0007669"/>
    <property type="project" value="TreeGrafter"/>
</dbReference>
<dbReference type="SUPFAM" id="SSF103473">
    <property type="entry name" value="MFS general substrate transporter"/>
    <property type="match status" value="1"/>
</dbReference>
<evidence type="ECO:0000256" key="5">
    <source>
        <dbReference type="ARBA" id="ARBA00023136"/>
    </source>
</evidence>
<feature type="transmembrane region" description="Helical" evidence="7">
    <location>
        <begin position="307"/>
        <end position="331"/>
    </location>
</feature>
<evidence type="ECO:0000256" key="4">
    <source>
        <dbReference type="ARBA" id="ARBA00022989"/>
    </source>
</evidence>
<feature type="transmembrane region" description="Helical" evidence="7">
    <location>
        <begin position="44"/>
        <end position="69"/>
    </location>
</feature>
<keyword evidence="3 7" id="KW-0812">Transmembrane</keyword>
<organism evidence="9 10">
    <name type="scientific">Cudoniella acicularis</name>
    <dbReference type="NCBI Taxonomy" id="354080"/>
    <lineage>
        <taxon>Eukaryota</taxon>
        <taxon>Fungi</taxon>
        <taxon>Dikarya</taxon>
        <taxon>Ascomycota</taxon>
        <taxon>Pezizomycotina</taxon>
        <taxon>Leotiomycetes</taxon>
        <taxon>Helotiales</taxon>
        <taxon>Tricladiaceae</taxon>
        <taxon>Cudoniella</taxon>
    </lineage>
</organism>
<dbReference type="PRINTS" id="PR01036">
    <property type="entry name" value="TCRTETB"/>
</dbReference>
<evidence type="ECO:0000256" key="2">
    <source>
        <dbReference type="ARBA" id="ARBA00007520"/>
    </source>
</evidence>
<dbReference type="Gene3D" id="1.20.1250.20">
    <property type="entry name" value="MFS general substrate transporter like domains"/>
    <property type="match status" value="2"/>
</dbReference>
<proteinExistence type="inferred from homology"/>
<reference evidence="9 10" key="1">
    <citation type="submission" date="2020-03" db="EMBL/GenBank/DDBJ databases">
        <title>Draft Genome Sequence of Cudoniella acicularis.</title>
        <authorList>
            <person name="Buettner E."/>
            <person name="Kellner H."/>
        </authorList>
    </citation>
    <scope>NUCLEOTIDE SEQUENCE [LARGE SCALE GENOMIC DNA]</scope>
    <source>
        <strain evidence="9 10">DSM 108380</strain>
    </source>
</reference>
<evidence type="ECO:0000256" key="1">
    <source>
        <dbReference type="ARBA" id="ARBA00004141"/>
    </source>
</evidence>
<evidence type="ECO:0000256" key="7">
    <source>
        <dbReference type="SAM" id="Phobius"/>
    </source>
</evidence>
<evidence type="ECO:0000313" key="10">
    <source>
        <dbReference type="Proteomes" id="UP000566819"/>
    </source>
</evidence>
<keyword evidence="10" id="KW-1185">Reference proteome</keyword>
<sequence length="558" mass="59534">MDSITAPKPAPAGAGSPTELPPSEHTIEPLDLLEEPKVRTKLRLYAILVALYLVLFVAALDQTIIATSIPTISAALHSASGYTWIGGAYLLANAAAGPIWAKCSDIWGRKPALLGAVGLFAVASIIAALSTSMQMLIAARALQGTAGGALFQLVSITISDLFSMRSRSLYLGLLGVMWAVAGSAGPLIGGTFSQLVSWRWCFWINLPVCGLAFVVLLLFLDVHNPRTKLSEGIMAVDWFGTLSILAVTLLLLLGLDFGGAIFPWSSPKVICLIVFGALMIGVFLFSEKFLAKYPLMPLSMFKNWSNNAAFLVGFAHSMVAIGAEYYLPLYFQSVKQASPVRSGLLILPMMVTEAAVDVMVGVLIHQIGRYREIIWAGATLMTLGTGLYINLRTDTSVAEIFGFEIVAGIGTALLFQAPMISIQNTVSQADTAAAIATLGFTRNLAASFSIVLGGVVFQNSMTARQPSLAAAGLSESVLGALSSDQAAANVEIIKSIQDVAQRQVVQDAFAWSLRNMFIMYTCIAAVAMVASAFIKQRHLSTQHTETKTGIKQLTERVS</sequence>
<gene>
    <name evidence="9" type="ORF">G7Y89_g11338</name>
</gene>
<feature type="transmembrane region" description="Helical" evidence="7">
    <location>
        <begin position="517"/>
        <end position="534"/>
    </location>
</feature>
<protein>
    <recommendedName>
        <fullName evidence="8">Major facilitator superfamily (MFS) profile domain-containing protein</fullName>
    </recommendedName>
</protein>
<feature type="transmembrane region" description="Helical" evidence="7">
    <location>
        <begin position="81"/>
        <end position="100"/>
    </location>
</feature>
<feature type="transmembrane region" description="Helical" evidence="7">
    <location>
        <begin position="373"/>
        <end position="391"/>
    </location>
</feature>
<feature type="transmembrane region" description="Helical" evidence="7">
    <location>
        <begin position="432"/>
        <end position="457"/>
    </location>
</feature>
<dbReference type="OrthoDB" id="10021397at2759"/>
<dbReference type="Pfam" id="PF07690">
    <property type="entry name" value="MFS_1"/>
    <property type="match status" value="1"/>
</dbReference>
<feature type="transmembrane region" description="Helical" evidence="7">
    <location>
        <begin position="232"/>
        <end position="255"/>
    </location>
</feature>
<name>A0A8H4VYD3_9HELO</name>
<feature type="region of interest" description="Disordered" evidence="6">
    <location>
        <begin position="1"/>
        <end position="22"/>
    </location>
</feature>
<dbReference type="PANTHER" id="PTHR23501:SF158">
    <property type="entry name" value="TRANSPORTER, PUTATIVE (AFU_ORTHOLOGUE AFUA_5G14490)-RELATED"/>
    <property type="match status" value="1"/>
</dbReference>
<accession>A0A8H4VYD3</accession>
<keyword evidence="5 7" id="KW-0472">Membrane</keyword>
<feature type="transmembrane region" description="Helical" evidence="7">
    <location>
        <begin position="343"/>
        <end position="364"/>
    </location>
</feature>
<evidence type="ECO:0000259" key="8">
    <source>
        <dbReference type="PROSITE" id="PS50850"/>
    </source>
</evidence>
<dbReference type="AlphaFoldDB" id="A0A8H4VYD3"/>
<evidence type="ECO:0000313" key="9">
    <source>
        <dbReference type="EMBL" id="KAF4626817.1"/>
    </source>
</evidence>
<keyword evidence="4 7" id="KW-1133">Transmembrane helix</keyword>
<feature type="transmembrane region" description="Helical" evidence="7">
    <location>
        <begin position="397"/>
        <end position="420"/>
    </location>
</feature>
<feature type="transmembrane region" description="Helical" evidence="7">
    <location>
        <begin position="112"/>
        <end position="129"/>
    </location>
</feature>
<dbReference type="Proteomes" id="UP000566819">
    <property type="component" value="Unassembled WGS sequence"/>
</dbReference>
<feature type="transmembrane region" description="Helical" evidence="7">
    <location>
        <begin position="267"/>
        <end position="286"/>
    </location>
</feature>
<dbReference type="InterPro" id="IPR011701">
    <property type="entry name" value="MFS"/>
</dbReference>
<comment type="subcellular location">
    <subcellularLocation>
        <location evidence="1">Membrane</location>
        <topology evidence="1">Multi-pass membrane protein</topology>
    </subcellularLocation>
</comment>
<comment type="caution">
    <text evidence="9">The sequence shown here is derived from an EMBL/GenBank/DDBJ whole genome shotgun (WGS) entry which is preliminary data.</text>
</comment>
<feature type="domain" description="Major facilitator superfamily (MFS) profile" evidence="8">
    <location>
        <begin position="47"/>
        <end position="539"/>
    </location>
</feature>
<dbReference type="EMBL" id="JAAMPI010001079">
    <property type="protein sequence ID" value="KAF4626817.1"/>
    <property type="molecule type" value="Genomic_DNA"/>
</dbReference>
<feature type="transmembrane region" description="Helical" evidence="7">
    <location>
        <begin position="141"/>
        <end position="162"/>
    </location>
</feature>
<dbReference type="PROSITE" id="PS50850">
    <property type="entry name" value="MFS"/>
    <property type="match status" value="1"/>
</dbReference>
<dbReference type="InterPro" id="IPR036259">
    <property type="entry name" value="MFS_trans_sf"/>
</dbReference>
<dbReference type="PANTHER" id="PTHR23501">
    <property type="entry name" value="MAJOR FACILITATOR SUPERFAMILY"/>
    <property type="match status" value="1"/>
</dbReference>
<evidence type="ECO:0000256" key="6">
    <source>
        <dbReference type="SAM" id="MobiDB-lite"/>
    </source>
</evidence>
<comment type="similarity">
    <text evidence="2">Belongs to the major facilitator superfamily. TCR/Tet family.</text>
</comment>